<proteinExistence type="predicted"/>
<dbReference type="OrthoDB" id="2443771at2759"/>
<evidence type="ECO:0000313" key="3">
    <source>
        <dbReference type="Proteomes" id="UP000789508"/>
    </source>
</evidence>
<keyword evidence="1" id="KW-0472">Membrane</keyword>
<name>A0A9N9NS79_9GLOM</name>
<dbReference type="AlphaFoldDB" id="A0A9N9NS79"/>
<evidence type="ECO:0000256" key="1">
    <source>
        <dbReference type="SAM" id="Phobius"/>
    </source>
</evidence>
<keyword evidence="1" id="KW-0812">Transmembrane</keyword>
<feature type="non-terminal residue" evidence="2">
    <location>
        <position position="73"/>
    </location>
</feature>
<sequence>FAILMSVLDSEYDNYDMYLEDLVGTPTPFENSNYDKNQYYIGQPQNDRIIFFVKAILDLTVLSLILLGKTKAT</sequence>
<protein>
    <submittedName>
        <fullName evidence="2">10072_t:CDS:1</fullName>
    </submittedName>
</protein>
<dbReference type="EMBL" id="CAJVPS010041834">
    <property type="protein sequence ID" value="CAG8752911.1"/>
    <property type="molecule type" value="Genomic_DNA"/>
</dbReference>
<organism evidence="2 3">
    <name type="scientific">Ambispora leptoticha</name>
    <dbReference type="NCBI Taxonomy" id="144679"/>
    <lineage>
        <taxon>Eukaryota</taxon>
        <taxon>Fungi</taxon>
        <taxon>Fungi incertae sedis</taxon>
        <taxon>Mucoromycota</taxon>
        <taxon>Glomeromycotina</taxon>
        <taxon>Glomeromycetes</taxon>
        <taxon>Archaeosporales</taxon>
        <taxon>Ambisporaceae</taxon>
        <taxon>Ambispora</taxon>
    </lineage>
</organism>
<dbReference type="Proteomes" id="UP000789508">
    <property type="component" value="Unassembled WGS sequence"/>
</dbReference>
<feature type="transmembrane region" description="Helical" evidence="1">
    <location>
        <begin position="49"/>
        <end position="67"/>
    </location>
</feature>
<gene>
    <name evidence="2" type="ORF">ALEPTO_LOCUS13366</name>
</gene>
<keyword evidence="3" id="KW-1185">Reference proteome</keyword>
<accession>A0A9N9NS79</accession>
<evidence type="ECO:0000313" key="2">
    <source>
        <dbReference type="EMBL" id="CAG8752911.1"/>
    </source>
</evidence>
<reference evidence="2" key="1">
    <citation type="submission" date="2021-06" db="EMBL/GenBank/DDBJ databases">
        <authorList>
            <person name="Kallberg Y."/>
            <person name="Tangrot J."/>
            <person name="Rosling A."/>
        </authorList>
    </citation>
    <scope>NUCLEOTIDE SEQUENCE</scope>
    <source>
        <strain evidence="2">FL130A</strain>
    </source>
</reference>
<feature type="non-terminal residue" evidence="2">
    <location>
        <position position="1"/>
    </location>
</feature>
<comment type="caution">
    <text evidence="2">The sequence shown here is derived from an EMBL/GenBank/DDBJ whole genome shotgun (WGS) entry which is preliminary data.</text>
</comment>
<keyword evidence="1" id="KW-1133">Transmembrane helix</keyword>